<evidence type="ECO:0000313" key="2">
    <source>
        <dbReference type="Proteomes" id="UP000775872"/>
    </source>
</evidence>
<dbReference type="AlphaFoldDB" id="A0A9N9Z0M4"/>
<dbReference type="OrthoDB" id="10294232at2759"/>
<name>A0A9N9Z0M4_9HYPO</name>
<accession>A0A9N9Z0M4</accession>
<comment type="caution">
    <text evidence="1">The sequence shown here is derived from an EMBL/GenBank/DDBJ whole genome shotgun (WGS) entry which is preliminary data.</text>
</comment>
<evidence type="ECO:0000313" key="1">
    <source>
        <dbReference type="EMBL" id="CAH0046895.1"/>
    </source>
</evidence>
<proteinExistence type="predicted"/>
<dbReference type="Proteomes" id="UP000775872">
    <property type="component" value="Unassembled WGS sequence"/>
</dbReference>
<protein>
    <submittedName>
        <fullName evidence="1">Uncharacterized protein</fullName>
    </submittedName>
</protein>
<reference evidence="1" key="1">
    <citation type="submission" date="2021-10" db="EMBL/GenBank/DDBJ databases">
        <authorList>
            <person name="Piombo E."/>
        </authorList>
    </citation>
    <scope>NUCLEOTIDE SEQUENCE</scope>
</reference>
<organism evidence="1 2">
    <name type="scientific">Clonostachys solani</name>
    <dbReference type="NCBI Taxonomy" id="160281"/>
    <lineage>
        <taxon>Eukaryota</taxon>
        <taxon>Fungi</taxon>
        <taxon>Dikarya</taxon>
        <taxon>Ascomycota</taxon>
        <taxon>Pezizomycotina</taxon>
        <taxon>Sordariomycetes</taxon>
        <taxon>Hypocreomycetidae</taxon>
        <taxon>Hypocreales</taxon>
        <taxon>Bionectriaceae</taxon>
        <taxon>Clonostachys</taxon>
    </lineage>
</organism>
<keyword evidence="2" id="KW-1185">Reference proteome</keyword>
<sequence length="344" mass="37224">MAAILDDNNKATPYAALLNPLATTDVIVWYQKDGYLYLDSKPIDPLSSKALKQAAKPLFPGYDENEIIDGSVHTATNGNGDVSVLADTTPKVPFGSCVAITTTSTAKLSYAFAIRDMDKTLCMISPVYSPLGKNTADGVIWHHLTNNRKDDTVNKIYNTDPFSLKTVLISDFYNPIDQSQLCAISMSVGGASPAPYVFWHQGGKKAPGIYFGDVTQGHCADHFSDQTVEQIKKITSIPDPTTPLAVCLFEGSVFLFHLNSDYNVACTKYSNGNWGKVFVPTKYDSANPSDDGQPLAADTLSGLSAVADPANDRIVITYKAFVDEDHPDVSPCTIYSLLDPLSQS</sequence>
<dbReference type="EMBL" id="CABFOC020000015">
    <property type="protein sequence ID" value="CAH0046895.1"/>
    <property type="molecule type" value="Genomic_DNA"/>
</dbReference>
<gene>
    <name evidence="1" type="ORF">CSOL1703_00013131</name>
</gene>